<evidence type="ECO:0000313" key="6">
    <source>
        <dbReference type="Proteomes" id="UP000093748"/>
    </source>
</evidence>
<accession>A0A1A5JUC7</accession>
<comment type="caution">
    <text evidence="5">The sequence shown here is derived from an EMBL/GenBank/DDBJ whole genome shotgun (WGS) entry which is preliminary data.</text>
</comment>
<dbReference type="PANTHER" id="PTHR11739:SF4">
    <property type="entry name" value="CITRATE SYNTHASE, PEROXISOMAL"/>
    <property type="match status" value="1"/>
</dbReference>
<dbReference type="UniPathway" id="UPA00223">
    <property type="reaction ID" value="UER00717"/>
</dbReference>
<dbReference type="RefSeq" id="WP_010911989.1">
    <property type="nucleotide sequence ID" value="NZ_LZTH01000001.1"/>
</dbReference>
<dbReference type="InterPro" id="IPR016143">
    <property type="entry name" value="Citrate_synth-like_sm_a-sub"/>
</dbReference>
<comment type="similarity">
    <text evidence="2">Belongs to the citrate synthase family.</text>
</comment>
<dbReference type="AlphaFoldDB" id="A0A1A5JUC7"/>
<sequence>MSEWLSREEALERLRVRPQTLYAYVSRGRIGMRPDRADPRRSQYRADDIAALATRRARGRSPSAIAESAIAWGEPSIATAISTVWHGHLIYRGRDAAVLSDNATLEETAAVLWGLPEPIRFEAPAPDAPRQPGRASAFAQLALLAGQARPSLGRSAASLCADAARAIGVLAGALGAEAGPDPVHRRLARGWSVDDAGADAIRRALVLLADHELNASTFAARVAASTGASPAACLLAGLATLSGPRHGGAGEAVMQLAEDAARHGADAAIRRWLGHDRPLPAFGHPLYPDGDPRTTALSAAIPVDETLQQLEKAAIAMTGARPNIDFALAALTRGLGLPRDAPFQLFALGRSVGWAAHMVEQIVSGSIIRPRGRYEGLLP</sequence>
<reference evidence="6" key="1">
    <citation type="submission" date="2016-06" db="EMBL/GenBank/DDBJ databases">
        <title>NZP2037 Pacbio-Illumina hybrid assembly.</title>
        <authorList>
            <person name="Ramsay J.P."/>
        </authorList>
    </citation>
    <scope>NUCLEOTIDE SEQUENCE [LARGE SCALE GENOMIC DNA]</scope>
    <source>
        <strain evidence="6">R7ANS::ICEMlSym2042</strain>
    </source>
</reference>
<dbReference type="GO" id="GO:0005829">
    <property type="term" value="C:cytosol"/>
    <property type="evidence" value="ECO:0007669"/>
    <property type="project" value="TreeGrafter"/>
</dbReference>
<dbReference type="InterPro" id="IPR002020">
    <property type="entry name" value="Citrate_synthase"/>
</dbReference>
<dbReference type="PRINTS" id="PR00143">
    <property type="entry name" value="CITRTSNTHASE"/>
</dbReference>
<dbReference type="CDD" id="cd06102">
    <property type="entry name" value="citrate_synt_like_2"/>
    <property type="match status" value="1"/>
</dbReference>
<proteinExistence type="inferred from homology"/>
<dbReference type="EC" id="2.3.3.16" evidence="3"/>
<dbReference type="SUPFAM" id="SSF48256">
    <property type="entry name" value="Citrate synthase"/>
    <property type="match status" value="1"/>
</dbReference>
<dbReference type="EMBL" id="LZTJ01000001">
    <property type="protein sequence ID" value="OBP83225.1"/>
    <property type="molecule type" value="Genomic_DNA"/>
</dbReference>
<keyword evidence="4" id="KW-0808">Transferase</keyword>
<dbReference type="Gene3D" id="1.10.230.10">
    <property type="entry name" value="Cytochrome P450-Terp, domain 2"/>
    <property type="match status" value="1"/>
</dbReference>
<protein>
    <recommendedName>
        <fullName evidence="3">citrate synthase (unknown stereospecificity)</fullName>
        <ecNumber evidence="3">2.3.3.16</ecNumber>
    </recommendedName>
</protein>
<dbReference type="InterPro" id="IPR036969">
    <property type="entry name" value="Citrate_synthase_sf"/>
</dbReference>
<dbReference type="Gene3D" id="1.10.580.10">
    <property type="entry name" value="Citrate Synthase, domain 1"/>
    <property type="match status" value="1"/>
</dbReference>
<dbReference type="PANTHER" id="PTHR11739">
    <property type="entry name" value="CITRATE SYNTHASE"/>
    <property type="match status" value="1"/>
</dbReference>
<dbReference type="GO" id="GO:0006099">
    <property type="term" value="P:tricarboxylic acid cycle"/>
    <property type="evidence" value="ECO:0007669"/>
    <property type="project" value="UniProtKB-UniPathway"/>
</dbReference>
<gene>
    <name evidence="5" type="ORF">BAE39_06920</name>
</gene>
<evidence type="ECO:0000256" key="4">
    <source>
        <dbReference type="ARBA" id="ARBA00022679"/>
    </source>
</evidence>
<dbReference type="GO" id="GO:0036440">
    <property type="term" value="F:citrate synthase activity"/>
    <property type="evidence" value="ECO:0007669"/>
    <property type="project" value="UniProtKB-EC"/>
</dbReference>
<dbReference type="GeneID" id="66681573"/>
<dbReference type="Pfam" id="PF00285">
    <property type="entry name" value="Citrate_synt"/>
    <property type="match status" value="1"/>
</dbReference>
<evidence type="ECO:0000256" key="3">
    <source>
        <dbReference type="ARBA" id="ARBA00012972"/>
    </source>
</evidence>
<evidence type="ECO:0000256" key="2">
    <source>
        <dbReference type="ARBA" id="ARBA00010566"/>
    </source>
</evidence>
<name>A0A1A5JUC7_RHILI</name>
<dbReference type="InterPro" id="IPR016142">
    <property type="entry name" value="Citrate_synth-like_lrg_a-sub"/>
</dbReference>
<comment type="pathway">
    <text evidence="1">Carbohydrate metabolism; tricarboxylic acid cycle; isocitrate from oxaloacetate: step 1/2.</text>
</comment>
<evidence type="ECO:0000313" key="5">
    <source>
        <dbReference type="EMBL" id="OBP83225.1"/>
    </source>
</evidence>
<dbReference type="OrthoDB" id="9786046at2"/>
<dbReference type="GO" id="GO:0005975">
    <property type="term" value="P:carbohydrate metabolic process"/>
    <property type="evidence" value="ECO:0007669"/>
    <property type="project" value="TreeGrafter"/>
</dbReference>
<evidence type="ECO:0000256" key="1">
    <source>
        <dbReference type="ARBA" id="ARBA00004751"/>
    </source>
</evidence>
<organism evidence="5 6">
    <name type="scientific">Rhizobium loti</name>
    <name type="common">Mesorhizobium loti</name>
    <dbReference type="NCBI Taxonomy" id="381"/>
    <lineage>
        <taxon>Bacteria</taxon>
        <taxon>Pseudomonadati</taxon>
        <taxon>Pseudomonadota</taxon>
        <taxon>Alphaproteobacteria</taxon>
        <taxon>Hyphomicrobiales</taxon>
        <taxon>Phyllobacteriaceae</taxon>
        <taxon>Mesorhizobium</taxon>
    </lineage>
</organism>
<dbReference type="Proteomes" id="UP000093748">
    <property type="component" value="Unassembled WGS sequence"/>
</dbReference>